<dbReference type="Gene3D" id="3.40.50.150">
    <property type="entry name" value="Vaccinia Virus protein VP39"/>
    <property type="match status" value="1"/>
</dbReference>
<organism evidence="3">
    <name type="scientific">viral metagenome</name>
    <dbReference type="NCBI Taxonomy" id="1070528"/>
    <lineage>
        <taxon>unclassified sequences</taxon>
        <taxon>metagenomes</taxon>
        <taxon>organismal metagenomes</taxon>
    </lineage>
</organism>
<proteinExistence type="predicted"/>
<feature type="transmembrane region" description="Helical" evidence="1">
    <location>
        <begin position="20"/>
        <end position="37"/>
    </location>
</feature>
<keyword evidence="1" id="KW-0812">Transmembrane</keyword>
<dbReference type="CDD" id="cd02440">
    <property type="entry name" value="AdoMet_MTases"/>
    <property type="match status" value="1"/>
</dbReference>
<sequence length="331" mass="37199">MNGAMNAFNTFCKSIEQNAWFGVLLFAITILLLVSAYNKFQRLNAIQPYSGSFIESFVQSGESSSTGNVIVKKDADTKDAFYAAVYDQLFNQKVNNAYEVGAIINKYPDISNQTIALDVGARTGAYMSAFIQNGITDITGIESSSDMIAQAKKTYPSLNLNLVRGNPTVVSSFNPESFTLVSMMNFEVYYIRDTEKLFSNIYTWLKPGGYFVLHLVDPSKFNAAGLLGSKQTNTSSDNRNRSTAQNTVKFNDFEYQSDVQIFPNDMVQYMEVFTDDKTGKVRKNVRNFKMPPPQTFIEQATGVGFNMLGQIDLVKAQKEHQYFYLFYKPAN</sequence>
<accession>A0A6C0I6A3</accession>
<dbReference type="GO" id="GO:0008757">
    <property type="term" value="F:S-adenosylmethionine-dependent methyltransferase activity"/>
    <property type="evidence" value="ECO:0007669"/>
    <property type="project" value="InterPro"/>
</dbReference>
<dbReference type="AlphaFoldDB" id="A0A6C0I6A3"/>
<keyword evidence="1" id="KW-1133">Transmembrane helix</keyword>
<evidence type="ECO:0000256" key="1">
    <source>
        <dbReference type="SAM" id="Phobius"/>
    </source>
</evidence>
<evidence type="ECO:0000259" key="2">
    <source>
        <dbReference type="Pfam" id="PF08241"/>
    </source>
</evidence>
<feature type="domain" description="Methyltransferase type 11" evidence="2">
    <location>
        <begin position="117"/>
        <end position="213"/>
    </location>
</feature>
<keyword evidence="1" id="KW-0472">Membrane</keyword>
<dbReference type="PANTHER" id="PTHR43861">
    <property type="entry name" value="TRANS-ACONITATE 2-METHYLTRANSFERASE-RELATED"/>
    <property type="match status" value="1"/>
</dbReference>
<dbReference type="InterPro" id="IPR013216">
    <property type="entry name" value="Methyltransf_11"/>
</dbReference>
<dbReference type="SUPFAM" id="SSF53335">
    <property type="entry name" value="S-adenosyl-L-methionine-dependent methyltransferases"/>
    <property type="match status" value="1"/>
</dbReference>
<name>A0A6C0I6A3_9ZZZZ</name>
<dbReference type="EMBL" id="MN740103">
    <property type="protein sequence ID" value="QHT87886.1"/>
    <property type="molecule type" value="Genomic_DNA"/>
</dbReference>
<evidence type="ECO:0000313" key="3">
    <source>
        <dbReference type="EMBL" id="QHT87886.1"/>
    </source>
</evidence>
<protein>
    <recommendedName>
        <fullName evidence="2">Methyltransferase type 11 domain-containing protein</fullName>
    </recommendedName>
</protein>
<dbReference type="Pfam" id="PF08241">
    <property type="entry name" value="Methyltransf_11"/>
    <property type="match status" value="1"/>
</dbReference>
<dbReference type="PANTHER" id="PTHR43861:SF1">
    <property type="entry name" value="TRANS-ACONITATE 2-METHYLTRANSFERASE"/>
    <property type="match status" value="1"/>
</dbReference>
<dbReference type="InterPro" id="IPR029063">
    <property type="entry name" value="SAM-dependent_MTases_sf"/>
</dbReference>
<reference evidence="3" key="1">
    <citation type="journal article" date="2020" name="Nature">
        <title>Giant virus diversity and host interactions through global metagenomics.</title>
        <authorList>
            <person name="Schulz F."/>
            <person name="Roux S."/>
            <person name="Paez-Espino D."/>
            <person name="Jungbluth S."/>
            <person name="Walsh D.A."/>
            <person name="Denef V.J."/>
            <person name="McMahon K.D."/>
            <person name="Konstantinidis K.T."/>
            <person name="Eloe-Fadrosh E.A."/>
            <person name="Kyrpides N.C."/>
            <person name="Woyke T."/>
        </authorList>
    </citation>
    <scope>NUCLEOTIDE SEQUENCE</scope>
    <source>
        <strain evidence="3">GVMAG-M-3300023184-191</strain>
    </source>
</reference>